<comment type="subcellular location">
    <subcellularLocation>
        <location evidence="5">Cell membrane</location>
        <topology evidence="5">Multi-pass membrane protein</topology>
    </subcellularLocation>
    <subcellularLocation>
        <location evidence="1">Membrane</location>
        <topology evidence="1">Multi-pass membrane protein</topology>
    </subcellularLocation>
</comment>
<dbReference type="PRINTS" id="PR01840">
    <property type="entry name" value="TATCFAMILY"/>
</dbReference>
<evidence type="ECO:0000313" key="7">
    <source>
        <dbReference type="Proteomes" id="UP000632195"/>
    </source>
</evidence>
<keyword evidence="5" id="KW-1003">Cell membrane</keyword>
<dbReference type="Proteomes" id="UP000632195">
    <property type="component" value="Unassembled WGS sequence"/>
</dbReference>
<feature type="transmembrane region" description="Helical" evidence="5">
    <location>
        <begin position="20"/>
        <end position="38"/>
    </location>
</feature>
<feature type="transmembrane region" description="Helical" evidence="5">
    <location>
        <begin position="235"/>
        <end position="255"/>
    </location>
</feature>
<dbReference type="GO" id="GO:0009977">
    <property type="term" value="F:proton motive force dependent protein transmembrane transporter activity"/>
    <property type="evidence" value="ECO:0007669"/>
    <property type="project" value="TreeGrafter"/>
</dbReference>
<name>A0AA37BPH2_9ARCH</name>
<comment type="caution">
    <text evidence="6">The sequence shown here is derived from an EMBL/GenBank/DDBJ whole genome shotgun (WGS) entry which is preliminary data.</text>
</comment>
<keyword evidence="4 5" id="KW-0472">Membrane</keyword>
<reference evidence="6" key="1">
    <citation type="journal article" date="2014" name="Int. J. Syst. Evol. Microbiol.">
        <title>Complete genome sequence of Corynebacterium casei LMG S-19264T (=DSM 44701T), isolated from a smear-ripened cheese.</title>
        <authorList>
            <consortium name="US DOE Joint Genome Institute (JGI-PGF)"/>
            <person name="Walter F."/>
            <person name="Albersmeier A."/>
            <person name="Kalinowski J."/>
            <person name="Ruckert C."/>
        </authorList>
    </citation>
    <scope>NUCLEOTIDE SEQUENCE</scope>
    <source>
        <strain evidence="6">JCM 13583</strain>
    </source>
</reference>
<keyword evidence="3 5" id="KW-1133">Transmembrane helix</keyword>
<accession>A0AA37BPH2</accession>
<dbReference type="GO" id="GO:0043953">
    <property type="term" value="P:protein transport by the Tat complex"/>
    <property type="evidence" value="ECO:0007669"/>
    <property type="project" value="UniProtKB-UniRule"/>
</dbReference>
<keyword evidence="5" id="KW-0653">Protein transport</keyword>
<dbReference type="GO" id="GO:0065002">
    <property type="term" value="P:intracellular protein transmembrane transport"/>
    <property type="evidence" value="ECO:0007669"/>
    <property type="project" value="TreeGrafter"/>
</dbReference>
<dbReference type="InterPro" id="IPR002033">
    <property type="entry name" value="TatC"/>
</dbReference>
<comment type="caution">
    <text evidence="5">Lacks conserved residue(s) required for the propagation of feature annotation.</text>
</comment>
<feature type="transmembrane region" description="Helical" evidence="5">
    <location>
        <begin position="130"/>
        <end position="151"/>
    </location>
</feature>
<reference evidence="6" key="2">
    <citation type="submission" date="2022-09" db="EMBL/GenBank/DDBJ databases">
        <authorList>
            <person name="Sun Q."/>
            <person name="Ohkuma M."/>
        </authorList>
    </citation>
    <scope>NUCLEOTIDE SEQUENCE</scope>
    <source>
        <strain evidence="6">JCM 13583</strain>
    </source>
</reference>
<keyword evidence="7" id="KW-1185">Reference proteome</keyword>
<keyword evidence="2 5" id="KW-0812">Transmembrane</keyword>
<dbReference type="PANTHER" id="PTHR30371:SF0">
    <property type="entry name" value="SEC-INDEPENDENT PROTEIN TRANSLOCASE PROTEIN TATC, CHLOROPLASTIC-RELATED"/>
    <property type="match status" value="1"/>
</dbReference>
<comment type="similarity">
    <text evidence="5">Belongs to the TatC family.</text>
</comment>
<evidence type="ECO:0000256" key="2">
    <source>
        <dbReference type="ARBA" id="ARBA00022692"/>
    </source>
</evidence>
<dbReference type="EMBL" id="BMNY01000001">
    <property type="protein sequence ID" value="GGM65884.1"/>
    <property type="molecule type" value="Genomic_DNA"/>
</dbReference>
<gene>
    <name evidence="5 6" type="primary">tatC</name>
    <name evidence="6" type="ORF">GCM10007108_00200</name>
</gene>
<dbReference type="HAMAP" id="MF_00902">
    <property type="entry name" value="TatC"/>
    <property type="match status" value="1"/>
</dbReference>
<organism evidence="6 7">
    <name type="scientific">Thermogymnomonas acidicola</name>
    <dbReference type="NCBI Taxonomy" id="399579"/>
    <lineage>
        <taxon>Archaea</taxon>
        <taxon>Methanobacteriati</taxon>
        <taxon>Thermoplasmatota</taxon>
        <taxon>Thermoplasmata</taxon>
        <taxon>Thermoplasmatales</taxon>
        <taxon>Thermogymnomonas</taxon>
    </lineage>
</organism>
<feature type="transmembrane region" description="Helical" evidence="5">
    <location>
        <begin position="171"/>
        <end position="198"/>
    </location>
</feature>
<comment type="function">
    <text evidence="5">Part of the twin-arginine translocation (Tat) system that transports large folded proteins containing a characteristic twin-arginine motif in their signal peptide across membranes.</text>
</comment>
<keyword evidence="5" id="KW-0813">Transport</keyword>
<feature type="transmembrane region" description="Helical" evidence="5">
    <location>
        <begin position="210"/>
        <end position="229"/>
    </location>
</feature>
<comment type="subunit">
    <text evidence="5">Forms a complex with TatA.</text>
</comment>
<evidence type="ECO:0000313" key="6">
    <source>
        <dbReference type="EMBL" id="GGM65884.1"/>
    </source>
</evidence>
<sequence length="275" mass="30661">MSDDELLPKLFVYLSELRVRLIRILIAFGLLTTVFMFFRLSFMSLYGTPVPVILPTIYHNMGIQFLGLIEHHVLPKGTEIIILKPQDGVVADLDTSMFLAVVFSMPVIVREMGKFIGPALRKSEKQLIRMVTVPASLLFALGAFFGLWFVAPRLFIVFRSYDLGLGASPTISLTSFISFILIYIFAFGMSFEVPVIMVGLTRTGMVSSETWIGGWRYAVIASLVFGMVFSPGVTGFTMTIMAIPMIALYFAGAYVSRRVERKMMAESKSVSQALQ</sequence>
<dbReference type="RefSeq" id="WP_188679267.1">
    <property type="nucleotide sequence ID" value="NZ_BMNY01000001.1"/>
</dbReference>
<evidence type="ECO:0000256" key="1">
    <source>
        <dbReference type="ARBA" id="ARBA00004141"/>
    </source>
</evidence>
<evidence type="ECO:0000256" key="5">
    <source>
        <dbReference type="HAMAP-Rule" id="MF_00902"/>
    </source>
</evidence>
<dbReference type="AlphaFoldDB" id="A0AA37BPH2"/>
<dbReference type="GO" id="GO:0033281">
    <property type="term" value="C:TAT protein transport complex"/>
    <property type="evidence" value="ECO:0007669"/>
    <property type="project" value="UniProtKB-UniRule"/>
</dbReference>
<keyword evidence="5" id="KW-0811">Translocation</keyword>
<evidence type="ECO:0000256" key="3">
    <source>
        <dbReference type="ARBA" id="ARBA00022989"/>
    </source>
</evidence>
<evidence type="ECO:0000256" key="4">
    <source>
        <dbReference type="ARBA" id="ARBA00023136"/>
    </source>
</evidence>
<protein>
    <recommendedName>
        <fullName evidence="5">Sec-independent protein translocase protein TatC</fullName>
    </recommendedName>
</protein>
<proteinExistence type="inferred from homology"/>
<dbReference type="PANTHER" id="PTHR30371">
    <property type="entry name" value="SEC-INDEPENDENT PROTEIN TRANSLOCASE PROTEIN TATC"/>
    <property type="match status" value="1"/>
</dbReference>
<dbReference type="Pfam" id="PF00902">
    <property type="entry name" value="TatC"/>
    <property type="match status" value="1"/>
</dbReference>